<dbReference type="Proteomes" id="UP000007266">
    <property type="component" value="Linkage group 9"/>
</dbReference>
<feature type="domain" description="KHA" evidence="1">
    <location>
        <begin position="4"/>
        <end position="45"/>
    </location>
</feature>
<evidence type="ECO:0000313" key="2">
    <source>
        <dbReference type="EMBL" id="KYB25577.1"/>
    </source>
</evidence>
<protein>
    <recommendedName>
        <fullName evidence="1">KHA domain-containing protein</fullName>
    </recommendedName>
</protein>
<reference evidence="2 3" key="1">
    <citation type="journal article" date="2008" name="Nature">
        <title>The genome of the model beetle and pest Tribolium castaneum.</title>
        <authorList>
            <consortium name="Tribolium Genome Sequencing Consortium"/>
            <person name="Richards S."/>
            <person name="Gibbs R.A."/>
            <person name="Weinstock G.M."/>
            <person name="Brown S.J."/>
            <person name="Denell R."/>
            <person name="Beeman R.W."/>
            <person name="Gibbs R."/>
            <person name="Beeman R.W."/>
            <person name="Brown S.J."/>
            <person name="Bucher G."/>
            <person name="Friedrich M."/>
            <person name="Grimmelikhuijzen C.J."/>
            <person name="Klingler M."/>
            <person name="Lorenzen M."/>
            <person name="Richards S."/>
            <person name="Roth S."/>
            <person name="Schroder R."/>
            <person name="Tautz D."/>
            <person name="Zdobnov E.M."/>
            <person name="Muzny D."/>
            <person name="Gibbs R.A."/>
            <person name="Weinstock G.M."/>
            <person name="Attaway T."/>
            <person name="Bell S."/>
            <person name="Buhay C.J."/>
            <person name="Chandrabose M.N."/>
            <person name="Chavez D."/>
            <person name="Clerk-Blankenburg K.P."/>
            <person name="Cree A."/>
            <person name="Dao M."/>
            <person name="Davis C."/>
            <person name="Chacko J."/>
            <person name="Dinh H."/>
            <person name="Dugan-Rocha S."/>
            <person name="Fowler G."/>
            <person name="Garner T.T."/>
            <person name="Garnes J."/>
            <person name="Gnirke A."/>
            <person name="Hawes A."/>
            <person name="Hernandez J."/>
            <person name="Hines S."/>
            <person name="Holder M."/>
            <person name="Hume J."/>
            <person name="Jhangiani S.N."/>
            <person name="Joshi V."/>
            <person name="Khan Z.M."/>
            <person name="Jackson L."/>
            <person name="Kovar C."/>
            <person name="Kowis A."/>
            <person name="Lee S."/>
            <person name="Lewis L.R."/>
            <person name="Margolis J."/>
            <person name="Morgan M."/>
            <person name="Nazareth L.V."/>
            <person name="Nguyen N."/>
            <person name="Okwuonu G."/>
            <person name="Parker D."/>
            <person name="Richards S."/>
            <person name="Ruiz S.J."/>
            <person name="Santibanez J."/>
            <person name="Savard J."/>
            <person name="Scherer S.E."/>
            <person name="Schneider B."/>
            <person name="Sodergren E."/>
            <person name="Tautz D."/>
            <person name="Vattahil S."/>
            <person name="Villasana D."/>
            <person name="White C.S."/>
            <person name="Wright R."/>
            <person name="Park Y."/>
            <person name="Beeman R.W."/>
            <person name="Lord J."/>
            <person name="Oppert B."/>
            <person name="Lorenzen M."/>
            <person name="Brown S."/>
            <person name="Wang L."/>
            <person name="Savard J."/>
            <person name="Tautz D."/>
            <person name="Richards S."/>
            <person name="Weinstock G."/>
            <person name="Gibbs R.A."/>
            <person name="Liu Y."/>
            <person name="Worley K."/>
            <person name="Weinstock G."/>
            <person name="Elsik C.G."/>
            <person name="Reese J.T."/>
            <person name="Elhaik E."/>
            <person name="Landan G."/>
            <person name="Graur D."/>
            <person name="Arensburger P."/>
            <person name="Atkinson P."/>
            <person name="Beeman R.W."/>
            <person name="Beidler J."/>
            <person name="Brown S.J."/>
            <person name="Demuth J.P."/>
            <person name="Drury D.W."/>
            <person name="Du Y.Z."/>
            <person name="Fujiwara H."/>
            <person name="Lorenzen M."/>
            <person name="Maselli V."/>
            <person name="Osanai M."/>
            <person name="Park Y."/>
            <person name="Robertson H.M."/>
            <person name="Tu Z."/>
            <person name="Wang J.J."/>
            <person name="Wang S."/>
            <person name="Richards S."/>
            <person name="Song H."/>
            <person name="Zhang L."/>
            <person name="Sodergren E."/>
            <person name="Werner D."/>
            <person name="Stanke M."/>
            <person name="Morgenstern B."/>
            <person name="Solovyev V."/>
            <person name="Kosarev P."/>
            <person name="Brown G."/>
            <person name="Chen H.C."/>
            <person name="Ermolaeva O."/>
            <person name="Hlavina W."/>
            <person name="Kapustin Y."/>
            <person name="Kiryutin B."/>
            <person name="Kitts P."/>
            <person name="Maglott D."/>
            <person name="Pruitt K."/>
            <person name="Sapojnikov V."/>
            <person name="Souvorov A."/>
            <person name="Mackey A.J."/>
            <person name="Waterhouse R.M."/>
            <person name="Wyder S."/>
            <person name="Zdobnov E.M."/>
            <person name="Zdobnov E.M."/>
            <person name="Wyder S."/>
            <person name="Kriventseva E.V."/>
            <person name="Kadowaki T."/>
            <person name="Bork P."/>
            <person name="Aranda M."/>
            <person name="Bao R."/>
            <person name="Beermann A."/>
            <person name="Berns N."/>
            <person name="Bolognesi R."/>
            <person name="Bonneton F."/>
            <person name="Bopp D."/>
            <person name="Brown S.J."/>
            <person name="Bucher G."/>
            <person name="Butts T."/>
            <person name="Chaumot A."/>
            <person name="Denell R.E."/>
            <person name="Ferrier D.E."/>
            <person name="Friedrich M."/>
            <person name="Gordon C.M."/>
            <person name="Jindra M."/>
            <person name="Klingler M."/>
            <person name="Lan Q."/>
            <person name="Lattorff H.M."/>
            <person name="Laudet V."/>
            <person name="von Levetsow C."/>
            <person name="Liu Z."/>
            <person name="Lutz R."/>
            <person name="Lynch J.A."/>
            <person name="da Fonseca R.N."/>
            <person name="Posnien N."/>
            <person name="Reuter R."/>
            <person name="Roth S."/>
            <person name="Savard J."/>
            <person name="Schinko J.B."/>
            <person name="Schmitt C."/>
            <person name="Schoppmeier M."/>
            <person name="Schroder R."/>
            <person name="Shippy T.D."/>
            <person name="Simonnet F."/>
            <person name="Marques-Souza H."/>
            <person name="Tautz D."/>
            <person name="Tomoyasu Y."/>
            <person name="Trauner J."/>
            <person name="Van der Zee M."/>
            <person name="Vervoort M."/>
            <person name="Wittkopp N."/>
            <person name="Wimmer E.A."/>
            <person name="Yang X."/>
            <person name="Jones A.K."/>
            <person name="Sattelle D.B."/>
            <person name="Ebert P.R."/>
            <person name="Nelson D."/>
            <person name="Scott J.G."/>
            <person name="Beeman R.W."/>
            <person name="Muthukrishnan S."/>
            <person name="Kramer K.J."/>
            <person name="Arakane Y."/>
            <person name="Beeman R.W."/>
            <person name="Zhu Q."/>
            <person name="Hogenkamp D."/>
            <person name="Dixit R."/>
            <person name="Oppert B."/>
            <person name="Jiang H."/>
            <person name="Zou Z."/>
            <person name="Marshall J."/>
            <person name="Elpidina E."/>
            <person name="Vinokurov K."/>
            <person name="Oppert C."/>
            <person name="Zou Z."/>
            <person name="Evans J."/>
            <person name="Lu Z."/>
            <person name="Zhao P."/>
            <person name="Sumathipala N."/>
            <person name="Altincicek B."/>
            <person name="Vilcinskas A."/>
            <person name="Williams M."/>
            <person name="Hultmark D."/>
            <person name="Hetru C."/>
            <person name="Jiang H."/>
            <person name="Grimmelikhuijzen C.J."/>
            <person name="Hauser F."/>
            <person name="Cazzamali G."/>
            <person name="Williamson M."/>
            <person name="Park Y."/>
            <person name="Li B."/>
            <person name="Tanaka Y."/>
            <person name="Predel R."/>
            <person name="Neupert S."/>
            <person name="Schachtner J."/>
            <person name="Verleyen P."/>
            <person name="Raible F."/>
            <person name="Bork P."/>
            <person name="Friedrich M."/>
            <person name="Walden K.K."/>
            <person name="Robertson H.M."/>
            <person name="Angeli S."/>
            <person name="Foret S."/>
            <person name="Bucher G."/>
            <person name="Schuetz S."/>
            <person name="Maleszka R."/>
            <person name="Wimmer E.A."/>
            <person name="Beeman R.W."/>
            <person name="Lorenzen M."/>
            <person name="Tomoyasu Y."/>
            <person name="Miller S.C."/>
            <person name="Grossmann D."/>
            <person name="Bucher G."/>
        </authorList>
    </citation>
    <scope>NUCLEOTIDE SEQUENCE [LARGE SCALE GENOMIC DNA]</scope>
    <source>
        <strain evidence="2 3">Georgia GA2</strain>
    </source>
</reference>
<reference evidence="2 3" key="2">
    <citation type="journal article" date="2010" name="Nucleic Acids Res.">
        <title>BeetleBase in 2010: revisions to provide comprehensive genomic information for Tribolium castaneum.</title>
        <authorList>
            <person name="Kim H.S."/>
            <person name="Murphy T."/>
            <person name="Xia J."/>
            <person name="Caragea D."/>
            <person name="Park Y."/>
            <person name="Beeman R.W."/>
            <person name="Lorenzen M.D."/>
            <person name="Butcher S."/>
            <person name="Manak J.R."/>
            <person name="Brown S.J."/>
        </authorList>
    </citation>
    <scope>GENOME REANNOTATION</scope>
    <source>
        <strain evidence="2 3">Georgia GA2</strain>
    </source>
</reference>
<dbReference type="InterPro" id="IPR021789">
    <property type="entry name" value="KHA_dom"/>
</dbReference>
<evidence type="ECO:0000259" key="1">
    <source>
        <dbReference type="Pfam" id="PF11834"/>
    </source>
</evidence>
<keyword evidence="3" id="KW-1185">Reference proteome</keyword>
<dbReference type="InParanoid" id="A0A139WCD8"/>
<evidence type="ECO:0000313" key="3">
    <source>
        <dbReference type="Proteomes" id="UP000007266"/>
    </source>
</evidence>
<dbReference type="EMBL" id="KQ971371">
    <property type="protein sequence ID" value="KYB25577.1"/>
    <property type="molecule type" value="Genomic_DNA"/>
</dbReference>
<sequence length="53" mass="6296">MSEKRVVIFRNGTNTHGKVFALPQTLEELMSQEYLRFNSKVRRLLLRCTRNTI</sequence>
<dbReference type="AlphaFoldDB" id="A0A139WCD8"/>
<name>A0A139WCD8_TRICA</name>
<gene>
    <name evidence="2" type="primary">AUGUSTUS-3.0.2_34330</name>
    <name evidence="2" type="ORF">TcasGA2_TC034330</name>
</gene>
<proteinExistence type="predicted"/>
<accession>A0A139WCD8</accession>
<organism evidence="2 3">
    <name type="scientific">Tribolium castaneum</name>
    <name type="common">Red flour beetle</name>
    <dbReference type="NCBI Taxonomy" id="7070"/>
    <lineage>
        <taxon>Eukaryota</taxon>
        <taxon>Metazoa</taxon>
        <taxon>Ecdysozoa</taxon>
        <taxon>Arthropoda</taxon>
        <taxon>Hexapoda</taxon>
        <taxon>Insecta</taxon>
        <taxon>Pterygota</taxon>
        <taxon>Neoptera</taxon>
        <taxon>Endopterygota</taxon>
        <taxon>Coleoptera</taxon>
        <taxon>Polyphaga</taxon>
        <taxon>Cucujiformia</taxon>
        <taxon>Tenebrionidae</taxon>
        <taxon>Tenebrionidae incertae sedis</taxon>
        <taxon>Tribolium</taxon>
    </lineage>
</organism>
<dbReference type="Pfam" id="PF11834">
    <property type="entry name" value="KHA"/>
    <property type="match status" value="1"/>
</dbReference>